<comment type="caution">
    <text evidence="3">The sequence shown here is derived from an EMBL/GenBank/DDBJ whole genome shotgun (WGS) entry which is preliminary data.</text>
</comment>
<dbReference type="PANTHER" id="PTHR30121">
    <property type="entry name" value="UNCHARACTERIZED PROTEIN YJGR-RELATED"/>
    <property type="match status" value="1"/>
</dbReference>
<keyword evidence="1" id="KW-0175">Coiled coil</keyword>
<dbReference type="InterPro" id="IPR016628">
    <property type="entry name" value="ATPase_SAG2001_prd"/>
</dbReference>
<dbReference type="SUPFAM" id="SSF52540">
    <property type="entry name" value="P-loop containing nucleoside triphosphate hydrolases"/>
    <property type="match status" value="1"/>
</dbReference>
<proteinExistence type="predicted"/>
<evidence type="ECO:0008006" key="5">
    <source>
        <dbReference type="Google" id="ProtNLM"/>
    </source>
</evidence>
<dbReference type="InterPro" id="IPR051162">
    <property type="entry name" value="T4SS_component"/>
</dbReference>
<evidence type="ECO:0000313" key="3">
    <source>
        <dbReference type="EMBL" id="EPI09646.1"/>
    </source>
</evidence>
<dbReference type="RefSeq" id="WP_016627212.1">
    <property type="nucleotide sequence ID" value="NZ_KE351861.1"/>
</dbReference>
<feature type="region of interest" description="Disordered" evidence="2">
    <location>
        <begin position="291"/>
        <end position="312"/>
    </location>
</feature>
<organism evidence="3 4">
    <name type="scientific">Enterococcus faecalis RP2S-4</name>
    <dbReference type="NCBI Taxonomy" id="1244145"/>
    <lineage>
        <taxon>Bacteria</taxon>
        <taxon>Bacillati</taxon>
        <taxon>Bacillota</taxon>
        <taxon>Bacilli</taxon>
        <taxon>Lactobacillales</taxon>
        <taxon>Enterococcaceae</taxon>
        <taxon>Enterococcus</taxon>
    </lineage>
</organism>
<dbReference type="Gene3D" id="1.10.8.730">
    <property type="match status" value="1"/>
</dbReference>
<sequence length="840" mass="95777">MSATKFKIPARKIFGNLLVTHTNEVWAYYRVPLENIAGQNREKQEEYKETMEQFLQGLKKYKEFELSVEPVSFELPERVASLEEEFANEHEDLAKDIEERTVQILNDELKFLTNERLIIGVKVSSSFTASTFKGKAVQLLDQVAYRVLALGNYEIVVDKEFFERYSMTEEMIFQRFGAVRGSRLTQKELRHHIEYPFVRGLDRALSEMSDMNEGIHSLTDSIIDTKENQGYIELSTKAGKSYVSLLPIHKFPVNMWLNHVVSRVQELPFPVEFQLKGKFVPLKGANGLQGKSKRANTRLKNSAQESLEMGDSEKKSGRLNRYILMNLDEKIEKKEPIIKWFGLFAVFGSTLDECRKRSAQVIDYCESMKVEVVNGLADQDVLFHSFLAGQESYLMKNWVHYTTAQGVTELLVGTDNRIGDRVGYPIGRVSTLGNVKGLTPEQIARACRKVVLFNPFLANQAEVAGKASSSPHIAITGPTGGGKSFLAKLIFFYCSLLNGKGLYIDPKSEYRKWLMKVVENPYYQEKYPLFIDYIRSFHFVTLDPNKEENAGVLDPLNYLSGAEVQDTLETIFEQIYDFSEKEDARTEMLKGIKSVVAKKEEGQQVGLLNVLDYMVQSSNEEARKSGKAILERVDGSILELAFSRGENNGLNLTEHVTILEVAGLDIPDAEENSRNYTSSQKKSLALMMCLGKFCEAFGLKDSEENTFVLFDEAWVFSSSRGGKKVIKAMRRVGRTFNNMMVLITQSIKDTQSEDDSGNFGRVFAFDKDDERELILRHVGLEVTQKNIEFLRKMPQYHCLYLDIYGRVGRMLVYCPFEEVRESFRTVNRNESANAEEKFVA</sequence>
<gene>
    <name evidence="3" type="ORF">D358_01137</name>
</gene>
<dbReference type="Gene3D" id="3.40.50.300">
    <property type="entry name" value="P-loop containing nucleotide triphosphate hydrolases"/>
    <property type="match status" value="1"/>
</dbReference>
<dbReference type="AlphaFoldDB" id="A0ABC9TL80"/>
<evidence type="ECO:0000256" key="2">
    <source>
        <dbReference type="SAM" id="MobiDB-lite"/>
    </source>
</evidence>
<name>A0ABC9TL80_ENTFL</name>
<protein>
    <recommendedName>
        <fullName evidence="5">DUF87 domain-containing protein</fullName>
    </recommendedName>
</protein>
<dbReference type="PANTHER" id="PTHR30121:SF6">
    <property type="entry name" value="SLR6007 PROTEIN"/>
    <property type="match status" value="1"/>
</dbReference>
<dbReference type="PIRSF" id="PIRSF015040">
    <property type="entry name" value="ATPase_SAG2001_prd"/>
    <property type="match status" value="1"/>
</dbReference>
<dbReference type="Proteomes" id="UP000015750">
    <property type="component" value="Unassembled WGS sequence"/>
</dbReference>
<accession>A0ABC9TL80</accession>
<feature type="coiled-coil region" evidence="1">
    <location>
        <begin position="79"/>
        <end position="115"/>
    </location>
</feature>
<evidence type="ECO:0000313" key="4">
    <source>
        <dbReference type="Proteomes" id="UP000015750"/>
    </source>
</evidence>
<dbReference type="InterPro" id="IPR027417">
    <property type="entry name" value="P-loop_NTPase"/>
</dbReference>
<reference evidence="3 4" key="1">
    <citation type="submission" date="2013-06" db="EMBL/GenBank/DDBJ databases">
        <authorList>
            <person name="Weinstock G."/>
            <person name="Sodergren E."/>
            <person name="Lobos E.A."/>
            <person name="Fulton L."/>
            <person name="Fulton R."/>
            <person name="Courtney L."/>
            <person name="Fronick C."/>
            <person name="O'Laughlin M."/>
            <person name="Godfrey J."/>
            <person name="Wilson R.M."/>
            <person name="Miner T."/>
            <person name="Farmer C."/>
            <person name="Delehaunty K."/>
            <person name="Cordes M."/>
            <person name="Minx P."/>
            <person name="Tomlinson C."/>
            <person name="Chen J."/>
            <person name="Wollam A."/>
            <person name="Pepin K.H."/>
            <person name="Bhonagiri V."/>
            <person name="Zhang X."/>
            <person name="Warren W."/>
            <person name="Mitreva M."/>
            <person name="Mardis E.R."/>
            <person name="Wilson R.K."/>
        </authorList>
    </citation>
    <scope>NUCLEOTIDE SEQUENCE [LARGE SCALE GENOMIC DNA]</scope>
    <source>
        <strain evidence="3 4">RP2S-4</strain>
    </source>
</reference>
<dbReference type="Pfam" id="PF12846">
    <property type="entry name" value="AAA_10"/>
    <property type="match status" value="1"/>
</dbReference>
<dbReference type="EMBL" id="ATIR01000030">
    <property type="protein sequence ID" value="EPI09646.1"/>
    <property type="molecule type" value="Genomic_DNA"/>
</dbReference>
<evidence type="ECO:0000256" key="1">
    <source>
        <dbReference type="SAM" id="Coils"/>
    </source>
</evidence>